<name>L9XPI3_9EURY</name>
<evidence type="ECO:0000259" key="7">
    <source>
        <dbReference type="Pfam" id="PF00171"/>
    </source>
</evidence>
<dbReference type="InterPro" id="IPR050740">
    <property type="entry name" value="Aldehyde_DH_Superfamily"/>
</dbReference>
<dbReference type="PROSITE" id="PS00687">
    <property type="entry name" value="ALDEHYDE_DEHYDR_GLU"/>
    <property type="match status" value="1"/>
</dbReference>
<sequence>MVDQVYIDGSWETVATDETITVYDPSTENVLGEVPAAGDTEVAAAAEAAAAAQSDWGLRSAPERAELIDDILTVVREHRDELASLLTAEVGKPTSAAQDELDFALEIGDYAVGGGRRIEGDVLPANSQSEKVTIERHPHGVVSCIVPWNFPVWIFIRKVAPALVTGNTVVAKPSSNTPLATHRLVELIDEEVDLPDGVLNFLTGHGSDLGDSMVSDGNVDMVSMTGSTGVGRQIAQTAAESLIPASLELGGKAPAIVWKDADLDAAVEDLITARVSNTGQICTCAERIYVHSEVAEEFTEKYVAAAEDITIGDPRDDPDIGPQVSEGELESTHQAVETATAEGARVLTGGNPPEGEEFENGYWYTPTVLTDVTQDMEIIQEEVFGPVSPIIEIDSMDQALEYANDSEYGLSSYLFTNNYRLVNRIADELEFGETYINRTLGEEAQGHHIGWNNSGLGGNDGEDGKYGLLKYTKIKTLYQNYEDPAGTQ</sequence>
<evidence type="ECO:0000256" key="2">
    <source>
        <dbReference type="ARBA" id="ARBA00011881"/>
    </source>
</evidence>
<evidence type="ECO:0000256" key="4">
    <source>
        <dbReference type="PROSITE-ProRule" id="PRU10007"/>
    </source>
</evidence>
<protein>
    <submittedName>
        <fullName evidence="8">Putative aldehyde dehydrogenase</fullName>
    </submittedName>
</protein>
<dbReference type="InterPro" id="IPR029510">
    <property type="entry name" value="Ald_DH_CS_GLU"/>
</dbReference>
<dbReference type="RefSeq" id="WP_006432896.1">
    <property type="nucleotide sequence ID" value="NZ_AOID01000061.1"/>
</dbReference>
<dbReference type="PROSITE" id="PS00070">
    <property type="entry name" value="ALDEHYDE_DEHYDR_CYS"/>
    <property type="match status" value="1"/>
</dbReference>
<feature type="domain" description="Aldehyde dehydrogenase" evidence="7">
    <location>
        <begin position="16"/>
        <end position="476"/>
    </location>
</feature>
<dbReference type="FunFam" id="3.40.309.10:FF:000009">
    <property type="entry name" value="Aldehyde dehydrogenase A"/>
    <property type="match status" value="1"/>
</dbReference>
<dbReference type="Proteomes" id="UP000011632">
    <property type="component" value="Unassembled WGS sequence"/>
</dbReference>
<dbReference type="Gene3D" id="3.40.309.10">
    <property type="entry name" value="Aldehyde Dehydrogenase, Chain A, domain 2"/>
    <property type="match status" value="1"/>
</dbReference>
<gene>
    <name evidence="8" type="ORF">C489_19026</name>
</gene>
<reference evidence="8 9" key="1">
    <citation type="journal article" date="2014" name="PLoS Genet.">
        <title>Phylogenetically driven sequencing of extremely halophilic archaea reveals strategies for static and dynamic osmo-response.</title>
        <authorList>
            <person name="Becker E.A."/>
            <person name="Seitzer P.M."/>
            <person name="Tritt A."/>
            <person name="Larsen D."/>
            <person name="Krusor M."/>
            <person name="Yao A.I."/>
            <person name="Wu D."/>
            <person name="Madern D."/>
            <person name="Eisen J.A."/>
            <person name="Darling A.E."/>
            <person name="Facciotti M.T."/>
        </authorList>
    </citation>
    <scope>NUCLEOTIDE SEQUENCE [LARGE SCALE GENOMIC DNA]</scope>
    <source>
        <strain evidence="8 9">JCM 10478</strain>
    </source>
</reference>
<dbReference type="PATRIC" id="fig|1227496.3.peg.3814"/>
<dbReference type="PANTHER" id="PTHR43353">
    <property type="entry name" value="SUCCINATE-SEMIALDEHYDE DEHYDROGENASE, MITOCHONDRIAL"/>
    <property type="match status" value="1"/>
</dbReference>
<dbReference type="STRING" id="1227496.C489_19026"/>
<dbReference type="GO" id="GO:0009450">
    <property type="term" value="P:gamma-aminobutyric acid catabolic process"/>
    <property type="evidence" value="ECO:0007669"/>
    <property type="project" value="TreeGrafter"/>
</dbReference>
<evidence type="ECO:0000256" key="6">
    <source>
        <dbReference type="SAM" id="MobiDB-lite"/>
    </source>
</evidence>
<evidence type="ECO:0000313" key="9">
    <source>
        <dbReference type="Proteomes" id="UP000011632"/>
    </source>
</evidence>
<feature type="active site" evidence="4">
    <location>
        <position position="248"/>
    </location>
</feature>
<proteinExistence type="inferred from homology"/>
<evidence type="ECO:0000256" key="3">
    <source>
        <dbReference type="ARBA" id="ARBA00023002"/>
    </source>
</evidence>
<dbReference type="FunFam" id="3.40.605.10:FF:000007">
    <property type="entry name" value="NAD/NADP-dependent betaine aldehyde dehydrogenase"/>
    <property type="match status" value="1"/>
</dbReference>
<dbReference type="EMBL" id="AOID01000061">
    <property type="protein sequence ID" value="ELY63346.1"/>
    <property type="molecule type" value="Genomic_DNA"/>
</dbReference>
<dbReference type="InterPro" id="IPR015590">
    <property type="entry name" value="Aldehyde_DH_dom"/>
</dbReference>
<comment type="caution">
    <text evidence="8">The sequence shown here is derived from an EMBL/GenBank/DDBJ whole genome shotgun (WGS) entry which is preliminary data.</text>
</comment>
<organism evidence="8 9">
    <name type="scientific">Natrinema versiforme JCM 10478</name>
    <dbReference type="NCBI Taxonomy" id="1227496"/>
    <lineage>
        <taxon>Archaea</taxon>
        <taxon>Methanobacteriati</taxon>
        <taxon>Methanobacteriota</taxon>
        <taxon>Stenosarchaea group</taxon>
        <taxon>Halobacteria</taxon>
        <taxon>Halobacteriales</taxon>
        <taxon>Natrialbaceae</taxon>
        <taxon>Natrinema</taxon>
    </lineage>
</organism>
<comment type="subunit">
    <text evidence="2">Homotetramer.</text>
</comment>
<dbReference type="InterPro" id="IPR016162">
    <property type="entry name" value="Ald_DH_N"/>
</dbReference>
<dbReference type="GO" id="GO:0004777">
    <property type="term" value="F:succinate-semialdehyde dehydrogenase (NAD+) activity"/>
    <property type="evidence" value="ECO:0007669"/>
    <property type="project" value="TreeGrafter"/>
</dbReference>
<evidence type="ECO:0000256" key="5">
    <source>
        <dbReference type="RuleBase" id="RU003345"/>
    </source>
</evidence>
<evidence type="ECO:0000313" key="8">
    <source>
        <dbReference type="EMBL" id="ELY63346.1"/>
    </source>
</evidence>
<dbReference type="InterPro" id="IPR016161">
    <property type="entry name" value="Ald_DH/histidinol_DH"/>
</dbReference>
<dbReference type="AlphaFoldDB" id="L9XPI3"/>
<dbReference type="PANTHER" id="PTHR43353:SF5">
    <property type="entry name" value="SUCCINATE-SEMIALDEHYDE DEHYDROGENASE, MITOCHONDRIAL"/>
    <property type="match status" value="1"/>
</dbReference>
<dbReference type="Gene3D" id="3.40.605.10">
    <property type="entry name" value="Aldehyde Dehydrogenase, Chain A, domain 1"/>
    <property type="match status" value="1"/>
</dbReference>
<dbReference type="OrthoDB" id="6342at2157"/>
<evidence type="ECO:0000256" key="1">
    <source>
        <dbReference type="ARBA" id="ARBA00009986"/>
    </source>
</evidence>
<dbReference type="SUPFAM" id="SSF53720">
    <property type="entry name" value="ALDH-like"/>
    <property type="match status" value="1"/>
</dbReference>
<dbReference type="InterPro" id="IPR016163">
    <property type="entry name" value="Ald_DH_C"/>
</dbReference>
<feature type="region of interest" description="Disordered" evidence="6">
    <location>
        <begin position="311"/>
        <end position="333"/>
    </location>
</feature>
<dbReference type="InterPro" id="IPR016160">
    <property type="entry name" value="Ald_DH_CS_CYS"/>
</dbReference>
<accession>L9XPI3</accession>
<keyword evidence="3 5" id="KW-0560">Oxidoreductase</keyword>
<dbReference type="Pfam" id="PF00171">
    <property type="entry name" value="Aldedh"/>
    <property type="match status" value="1"/>
</dbReference>
<comment type="similarity">
    <text evidence="1 5">Belongs to the aldehyde dehydrogenase family.</text>
</comment>
<keyword evidence="9" id="KW-1185">Reference proteome</keyword>